<feature type="compositionally biased region" description="Basic and acidic residues" evidence="1">
    <location>
        <begin position="22"/>
        <end position="34"/>
    </location>
</feature>
<name>L7KET5_9ACTN</name>
<reference evidence="2 3" key="1">
    <citation type="submission" date="2012-12" db="EMBL/GenBank/DDBJ databases">
        <title>Whole genome shotgun sequence of Gordonia aichiensis NBRC 108223.</title>
        <authorList>
            <person name="Isaki-Nakamura S."/>
            <person name="Hosoyama A."/>
            <person name="Tsuchikane K."/>
            <person name="Ando Y."/>
            <person name="Baba S."/>
            <person name="Ohji S."/>
            <person name="Hamada M."/>
            <person name="Tamura T."/>
            <person name="Yamazoe A."/>
            <person name="Yamazaki S."/>
            <person name="Fujita N."/>
        </authorList>
    </citation>
    <scope>NUCLEOTIDE SEQUENCE [LARGE SCALE GENOMIC DNA]</scope>
    <source>
        <strain evidence="2 3">NBRC 108223</strain>
    </source>
</reference>
<protein>
    <submittedName>
        <fullName evidence="2">Uncharacterized protein</fullName>
    </submittedName>
</protein>
<dbReference type="Proteomes" id="UP000010988">
    <property type="component" value="Unassembled WGS sequence"/>
</dbReference>
<dbReference type="Gene3D" id="3.40.1000.10">
    <property type="entry name" value="Mog1/PsbP, alpha/beta/alpha sandwich"/>
    <property type="match status" value="1"/>
</dbReference>
<proteinExistence type="predicted"/>
<dbReference type="EMBL" id="BANR01000003">
    <property type="protein sequence ID" value="GAC47400.1"/>
    <property type="molecule type" value="Genomic_DNA"/>
</dbReference>
<dbReference type="eggNOG" id="ENOG5031VVR">
    <property type="taxonomic scope" value="Bacteria"/>
</dbReference>
<feature type="region of interest" description="Disordered" evidence="1">
    <location>
        <begin position="1"/>
        <end position="71"/>
    </location>
</feature>
<dbReference type="AlphaFoldDB" id="L7KET5"/>
<dbReference type="OrthoDB" id="4369169at2"/>
<comment type="caution">
    <text evidence="2">The sequence shown here is derived from an EMBL/GenBank/DDBJ whole genome shotgun (WGS) entry which is preliminary data.</text>
</comment>
<dbReference type="RefSeq" id="WP_005170682.1">
    <property type="nucleotide sequence ID" value="NZ_BANR01000003.1"/>
</dbReference>
<accession>L7KET5</accession>
<sequence length="314" mass="33584">MSVDSDAVPVTRLLVQTGPDAPKPDAPNRPRRSGDAPSPDAPHLRGTGAVESTESVTPVGDSGPADIRTSDIRTPDIRAVVDAGACTGEIDTRTGEFFTRMNSRARPSATTAGAARLADEVGHRTRDTRAAHRRRSTESVVCDPGTTIPILERLTRMAVSAHRVTDPMSVPGEIVIDLADSWQTAQSPGCLRLFVAGHGSEGTIAIVLTRFVVDHHTDLTALLDHAPVEARGLPDWVEDDVVTSPRGFRTEGASLQTGTYLDSGERRFCALRYEVFARGNVAYLVHTTGLVPLREGREFCSEVVTAVSSVGLDD</sequence>
<evidence type="ECO:0000313" key="3">
    <source>
        <dbReference type="Proteomes" id="UP000010988"/>
    </source>
</evidence>
<evidence type="ECO:0000256" key="1">
    <source>
        <dbReference type="SAM" id="MobiDB-lite"/>
    </source>
</evidence>
<dbReference type="STRING" id="1220583.GOACH_03_04190"/>
<evidence type="ECO:0000313" key="2">
    <source>
        <dbReference type="EMBL" id="GAC47400.1"/>
    </source>
</evidence>
<organism evidence="2 3">
    <name type="scientific">Gordonia aichiensis NBRC 108223</name>
    <dbReference type="NCBI Taxonomy" id="1220583"/>
    <lineage>
        <taxon>Bacteria</taxon>
        <taxon>Bacillati</taxon>
        <taxon>Actinomycetota</taxon>
        <taxon>Actinomycetes</taxon>
        <taxon>Mycobacteriales</taxon>
        <taxon>Gordoniaceae</taxon>
        <taxon>Gordonia</taxon>
    </lineage>
</organism>
<keyword evidence="3" id="KW-1185">Reference proteome</keyword>
<gene>
    <name evidence="2" type="ORF">GOACH_03_04190</name>
</gene>